<name>A0A430B417_9ENTE</name>
<accession>A0A430B417</accession>
<dbReference type="EMBL" id="NGKA01000002">
    <property type="protein sequence ID" value="RSU15064.1"/>
    <property type="molecule type" value="Genomic_DNA"/>
</dbReference>
<keyword evidence="2" id="KW-0560">Oxidoreductase</keyword>
<evidence type="ECO:0000313" key="5">
    <source>
        <dbReference type="Proteomes" id="UP000287605"/>
    </source>
</evidence>
<feature type="domain" description="RmlD-like substrate binding" evidence="3">
    <location>
        <begin position="2"/>
        <end position="276"/>
    </location>
</feature>
<dbReference type="CDD" id="cd05254">
    <property type="entry name" value="dTDP_HR_like_SDR_e"/>
    <property type="match status" value="1"/>
</dbReference>
<keyword evidence="2" id="KW-0521">NADP</keyword>
<dbReference type="GO" id="GO:0019305">
    <property type="term" value="P:dTDP-rhamnose biosynthetic process"/>
    <property type="evidence" value="ECO:0007669"/>
    <property type="project" value="UniProtKB-UniPathway"/>
</dbReference>
<dbReference type="RefSeq" id="WP_126806613.1">
    <property type="nucleotide sequence ID" value="NZ_NGKA01000002.1"/>
</dbReference>
<dbReference type="InterPro" id="IPR036291">
    <property type="entry name" value="NAD(P)-bd_dom_sf"/>
</dbReference>
<dbReference type="SUPFAM" id="SSF51735">
    <property type="entry name" value="NAD(P)-binding Rossmann-fold domains"/>
    <property type="match status" value="1"/>
</dbReference>
<dbReference type="FunFam" id="3.40.50.720:FF:000159">
    <property type="entry name" value="dTDP-4-dehydrorhamnose reductase"/>
    <property type="match status" value="1"/>
</dbReference>
<proteinExistence type="inferred from homology"/>
<comment type="similarity">
    <text evidence="1 2">Belongs to the dTDP-4-dehydrorhamnose reductase family.</text>
</comment>
<sequence>MILLTGGNGQLGTELRHYLDEKNIPYYSTDAQEMDITDLDATLALVKQIQPDIIYHCAAYTAVDKAEDEGKQLNEKVNVDGTKNVALAAKSVGAKLVYLSTDYVFDGTKEFGEYSEDDPLNPQNEYGRAKLLGEQAVAEILDNYYIIRTSWVYGEYGNNFVYTMQRLAKERDFLTVVADQVGRPTWTRSLVEFMVYLVDSNQPYGIYQFSNDNSCSWYEFAKEILKETSTEVRPVTSAEFPQKATRPKYSIMSLSKAKETGFVIDTWQTALAKFKKSIN</sequence>
<dbReference type="OrthoDB" id="9803892at2"/>
<organism evidence="4 5">
    <name type="scientific">Vagococcus elongatus</name>
    <dbReference type="NCBI Taxonomy" id="180344"/>
    <lineage>
        <taxon>Bacteria</taxon>
        <taxon>Bacillati</taxon>
        <taxon>Bacillota</taxon>
        <taxon>Bacilli</taxon>
        <taxon>Lactobacillales</taxon>
        <taxon>Enterococcaceae</taxon>
        <taxon>Vagococcus</taxon>
    </lineage>
</organism>
<gene>
    <name evidence="4" type="ORF">CBF29_01625</name>
</gene>
<dbReference type="Gene3D" id="3.40.50.720">
    <property type="entry name" value="NAD(P)-binding Rossmann-like Domain"/>
    <property type="match status" value="1"/>
</dbReference>
<dbReference type="PANTHER" id="PTHR10491">
    <property type="entry name" value="DTDP-4-DEHYDRORHAMNOSE REDUCTASE"/>
    <property type="match status" value="1"/>
</dbReference>
<dbReference type="AlphaFoldDB" id="A0A430B417"/>
<dbReference type="InterPro" id="IPR029903">
    <property type="entry name" value="RmlD-like-bd"/>
</dbReference>
<comment type="pathway">
    <text evidence="2">Carbohydrate biosynthesis; dTDP-L-rhamnose biosynthesis.</text>
</comment>
<dbReference type="GO" id="GO:0008831">
    <property type="term" value="F:dTDP-4-dehydrorhamnose reductase activity"/>
    <property type="evidence" value="ECO:0007669"/>
    <property type="project" value="UniProtKB-EC"/>
</dbReference>
<dbReference type="InterPro" id="IPR005913">
    <property type="entry name" value="dTDP_dehydrorham_reduct"/>
</dbReference>
<evidence type="ECO:0000259" key="3">
    <source>
        <dbReference type="Pfam" id="PF04321"/>
    </source>
</evidence>
<evidence type="ECO:0000313" key="4">
    <source>
        <dbReference type="EMBL" id="RSU15064.1"/>
    </source>
</evidence>
<comment type="caution">
    <text evidence="4">The sequence shown here is derived from an EMBL/GenBank/DDBJ whole genome shotgun (WGS) entry which is preliminary data.</text>
</comment>
<dbReference type="NCBIfam" id="TIGR01214">
    <property type="entry name" value="rmlD"/>
    <property type="match status" value="1"/>
</dbReference>
<dbReference type="Gene3D" id="3.90.25.10">
    <property type="entry name" value="UDP-galactose 4-epimerase, domain 1"/>
    <property type="match status" value="1"/>
</dbReference>
<evidence type="ECO:0000256" key="2">
    <source>
        <dbReference type="RuleBase" id="RU364082"/>
    </source>
</evidence>
<evidence type="ECO:0000256" key="1">
    <source>
        <dbReference type="ARBA" id="ARBA00010944"/>
    </source>
</evidence>
<reference evidence="4 5" key="1">
    <citation type="submission" date="2017-05" db="EMBL/GenBank/DDBJ databases">
        <title>Vagococcus spp. assemblies.</title>
        <authorList>
            <person name="Gulvik C.A."/>
        </authorList>
    </citation>
    <scope>NUCLEOTIDE SEQUENCE [LARGE SCALE GENOMIC DNA]</scope>
    <source>
        <strain evidence="4 5">CCUG 51432</strain>
    </source>
</reference>
<protein>
    <recommendedName>
        <fullName evidence="2">dTDP-4-dehydrorhamnose reductase</fullName>
        <ecNumber evidence="2">1.1.1.133</ecNumber>
    </recommendedName>
</protein>
<dbReference type="GO" id="GO:0005829">
    <property type="term" value="C:cytosol"/>
    <property type="evidence" value="ECO:0007669"/>
    <property type="project" value="TreeGrafter"/>
</dbReference>
<keyword evidence="5" id="KW-1185">Reference proteome</keyword>
<dbReference type="PANTHER" id="PTHR10491:SF4">
    <property type="entry name" value="METHIONINE ADENOSYLTRANSFERASE 2 SUBUNIT BETA"/>
    <property type="match status" value="1"/>
</dbReference>
<dbReference type="EC" id="1.1.1.133" evidence="2"/>
<dbReference type="Pfam" id="PF04321">
    <property type="entry name" value="RmlD_sub_bind"/>
    <property type="match status" value="1"/>
</dbReference>
<dbReference type="Proteomes" id="UP000287605">
    <property type="component" value="Unassembled WGS sequence"/>
</dbReference>
<dbReference type="UniPathway" id="UPA00124"/>
<comment type="function">
    <text evidence="2">Catalyzes the reduction of dTDP-6-deoxy-L-lyxo-4-hexulose to yield dTDP-L-rhamnose.</text>
</comment>